<dbReference type="Proteomes" id="UP000321863">
    <property type="component" value="Unassembled WGS sequence"/>
</dbReference>
<organism evidence="1 2">
    <name type="scientific">Chryseobacterium hagamense</name>
    <dbReference type="NCBI Taxonomy" id="395935"/>
    <lineage>
        <taxon>Bacteria</taxon>
        <taxon>Pseudomonadati</taxon>
        <taxon>Bacteroidota</taxon>
        <taxon>Flavobacteriia</taxon>
        <taxon>Flavobacteriales</taxon>
        <taxon>Weeksellaceae</taxon>
        <taxon>Chryseobacterium group</taxon>
        <taxon>Chryseobacterium</taxon>
    </lineage>
</organism>
<protein>
    <submittedName>
        <fullName evidence="1">Uncharacterized protein</fullName>
    </submittedName>
</protein>
<sequence length="149" mass="17580">MTVKKLFAIILLAVSANLYFSQEVEIKDDKVLLDGKQILRTEKINMIQYSFYDLKNDDEILLYRAFDNETPKYVNDDYYSLNFLTEKIKVETNDFSKIASFMNSKKAMEKLVKWLLKEKVLTPEGTLNPDRVAVFKEKYDQNITDRTIR</sequence>
<keyword evidence="2" id="KW-1185">Reference proteome</keyword>
<reference evidence="1 2" key="1">
    <citation type="submission" date="2019-07" db="EMBL/GenBank/DDBJ databases">
        <title>Whole genome shotgun sequence of Chryseobacterium hagamense NBRC 105253.</title>
        <authorList>
            <person name="Hosoyama A."/>
            <person name="Uohara A."/>
            <person name="Ohji S."/>
            <person name="Ichikawa N."/>
        </authorList>
    </citation>
    <scope>NUCLEOTIDE SEQUENCE [LARGE SCALE GENOMIC DNA]</scope>
    <source>
        <strain evidence="1 2">NBRC 105253</strain>
    </source>
</reference>
<comment type="caution">
    <text evidence="1">The sequence shown here is derived from an EMBL/GenBank/DDBJ whole genome shotgun (WGS) entry which is preliminary data.</text>
</comment>
<evidence type="ECO:0000313" key="2">
    <source>
        <dbReference type="Proteomes" id="UP000321863"/>
    </source>
</evidence>
<dbReference type="AlphaFoldDB" id="A0A511YQ54"/>
<dbReference type="OrthoDB" id="1363338at2"/>
<name>A0A511YQ54_9FLAO</name>
<proteinExistence type="predicted"/>
<dbReference type="EMBL" id="BJYJ01000021">
    <property type="protein sequence ID" value="GEN77308.1"/>
    <property type="molecule type" value="Genomic_DNA"/>
</dbReference>
<evidence type="ECO:0000313" key="1">
    <source>
        <dbReference type="EMBL" id="GEN77308.1"/>
    </source>
</evidence>
<dbReference type="RefSeq" id="WP_146942957.1">
    <property type="nucleotide sequence ID" value="NZ_BJYJ01000021.1"/>
</dbReference>
<accession>A0A511YQ54</accession>
<gene>
    <name evidence="1" type="ORF">CHA01nite_30480</name>
</gene>